<gene>
    <name evidence="3" type="ORF">SPC83_02030</name>
</gene>
<dbReference type="PANTHER" id="PTHR34135">
    <property type="entry name" value="LYSOZYME"/>
    <property type="match status" value="1"/>
</dbReference>
<dbReference type="InterPro" id="IPR023346">
    <property type="entry name" value="Lysozyme-like_dom_sf"/>
</dbReference>
<reference evidence="3 4" key="1">
    <citation type="submission" date="2023-11" db="EMBL/GenBank/DDBJ databases">
        <title>Streptococcus wuxiensis sp. nov., Streptococcus jiangnanensis sp. nov., Streptococcus fermentans sp. nov., three novel members of the genus Streptococcus isolated from breast milk.</title>
        <authorList>
            <person name="Zhou Y."/>
            <person name="Yang B."/>
        </authorList>
    </citation>
    <scope>NUCLEOTIDE SEQUENCE [LARGE SCALE GENOMIC DNA]</scope>
    <source>
        <strain evidence="3 4">21WXBC0057M1</strain>
    </source>
</reference>
<comment type="caution">
    <text evidence="3">The sequence shown here is derived from an EMBL/GenBank/DDBJ whole genome shotgun (WGS) entry which is preliminary data.</text>
</comment>
<dbReference type="InterPro" id="IPR047194">
    <property type="entry name" value="CwlT-like_lysozyme"/>
</dbReference>
<feature type="domain" description="CwlT-like lysozyme" evidence="2">
    <location>
        <begin position="29"/>
        <end position="190"/>
    </location>
</feature>
<dbReference type="PANTHER" id="PTHR34135:SF3">
    <property type="entry name" value="PNEUMOCOCCAL VACCINE ANTIGEN A"/>
    <property type="match status" value="1"/>
</dbReference>
<organism evidence="3 4">
    <name type="scientific">Streptococcus wuxiensis</name>
    <dbReference type="NCBI Taxonomy" id="3095078"/>
    <lineage>
        <taxon>Bacteria</taxon>
        <taxon>Bacillati</taxon>
        <taxon>Bacillota</taxon>
        <taxon>Bacilli</taxon>
        <taxon>Lactobacillales</taxon>
        <taxon>Streptococcaceae</taxon>
        <taxon>Streptococcus</taxon>
    </lineage>
</organism>
<dbReference type="Proteomes" id="UP001272345">
    <property type="component" value="Unassembled WGS sequence"/>
</dbReference>
<name>A0ABU5FUN6_9STRE</name>
<evidence type="ECO:0000313" key="3">
    <source>
        <dbReference type="EMBL" id="MDY4336904.1"/>
    </source>
</evidence>
<dbReference type="SUPFAM" id="SSF53955">
    <property type="entry name" value="Lysozyme-like"/>
    <property type="match status" value="1"/>
</dbReference>
<dbReference type="Pfam" id="PF13702">
    <property type="entry name" value="Lysozyme_like"/>
    <property type="match status" value="1"/>
</dbReference>
<proteinExistence type="predicted"/>
<comment type="subcellular location">
    <subcellularLocation>
        <location evidence="1">Cell surface</location>
    </subcellularLocation>
</comment>
<dbReference type="EMBL" id="JAXHDO010000001">
    <property type="protein sequence ID" value="MDY4336904.1"/>
    <property type="molecule type" value="Genomic_DNA"/>
</dbReference>
<evidence type="ECO:0000259" key="2">
    <source>
        <dbReference type="Pfam" id="PF13702"/>
    </source>
</evidence>
<protein>
    <submittedName>
        <fullName evidence="3">Lysozyme family protein</fullName>
    </submittedName>
</protein>
<keyword evidence="4" id="KW-1185">Reference proteome</keyword>
<dbReference type="CDD" id="cd16891">
    <property type="entry name" value="CwlT-like"/>
    <property type="match status" value="1"/>
</dbReference>
<evidence type="ECO:0000313" key="4">
    <source>
        <dbReference type="Proteomes" id="UP001272345"/>
    </source>
</evidence>
<accession>A0ABU5FUN6</accession>
<evidence type="ECO:0000256" key="1">
    <source>
        <dbReference type="ARBA" id="ARBA00004241"/>
    </source>
</evidence>
<dbReference type="Gene3D" id="1.10.530.10">
    <property type="match status" value="1"/>
</dbReference>
<dbReference type="RefSeq" id="WP_025170346.1">
    <property type="nucleotide sequence ID" value="NZ_JAXHDO010000001.1"/>
</dbReference>
<sequence>MFKLIRRMLVLAVFLFAGYKAYLIRQDVKQVMTYQPMVREILNERDTPANEELVLAMIYTETKGKEGDVMQSSESASGSTDTINDNASSIRQGVQTLTENLYLAQEKGVDVWTAIQAYNFGPAYIDFIAQNGKKNTLVLAKQYSRDTVAPILGNTTGKTYRYINPISIFQGGELYVDGGNYYYSRQVQLNLYIMKIFNLF</sequence>